<dbReference type="EMBL" id="JANHOG010001039">
    <property type="protein sequence ID" value="KAJ3545936.1"/>
    <property type="molecule type" value="Genomic_DNA"/>
</dbReference>
<reference evidence="1" key="1">
    <citation type="submission" date="2022-07" db="EMBL/GenBank/DDBJ databases">
        <title>Genome Sequence of Phlebia brevispora.</title>
        <authorList>
            <person name="Buettner E."/>
        </authorList>
    </citation>
    <scope>NUCLEOTIDE SEQUENCE</scope>
    <source>
        <strain evidence="1">MPL23</strain>
    </source>
</reference>
<name>A0ACC1ST10_9APHY</name>
<sequence length="845" mass="95788">MNIPPSCQTCTDVIPLHSARPRRTDIPFRLNMEAEEGVTAPVPSTPLIVPHFDDLDSGPSAPSAALQYPSQSMAENRWTVLDACELFNGPSEQRLAGSQWELTPYERRNWNYYEDAQYRPWVEPPSLMSLRDGCYEARHEPLVADLLPGLETETLEGITTAIPSLPPLAEQDFNHRDLDSSTLIADPQYFLWPIAQSDQEVFCPFRSFGGPSNQILTVAPYMLEAQWQQSVPPASPMPLQDHFRIARPELTDLLFGRNTEVEEGISAATPSTPPTEQDTSDSDLDPSTTLTTEQDSSDSDSNDADLNDSDCTNLDFTDYYLDTSALSAASQYFLDPTPESDPQAFSTCTLFNEPSEQNLTGSQWHIIPQQGQYWGGYYKEAQWIRYDIDINLLNIDIAHLTIHLDQRVPAPPIPEDVLMQPRFKRPATIADIPPELHDLITHYFIHEPCAWVGNYGMLMNPGHECQGWYECRRNYVACSQSELGRIALVCRRWADAIRPAMFLRIRLNSKRVKSWATFSESRQKLIGQYIQRIEAKFDGAENLREPWIHHIGLFVVPKLSGLKTSSVELTLEGPLPKKYQMLSSIHPPFRQFRPGFSAGIGQLCLFNVHFKSFTHLVRLVKEMPSIYRVECRRVTWDTRAGEIMHPTSYLARDDPSARVDYEMHRCTNDAGTAWLGIFVALTRDGGLDRSDADALRVIAEAAKCRQSDRWEDKIGLRFYGLDVIAHLTPRAGVRERRRIRAIVVELRYVEDVSLWPKIVETLATLNALEVVLFALGDAEGSKHYLEHTHPSVLRHRLPGLKFALPHDSDEDLFVRAVLEDGGFHKHGEPIEVDLDHGVETWEAFI</sequence>
<evidence type="ECO:0000313" key="2">
    <source>
        <dbReference type="Proteomes" id="UP001148662"/>
    </source>
</evidence>
<protein>
    <submittedName>
        <fullName evidence="1">Uncharacterized protein</fullName>
    </submittedName>
</protein>
<dbReference type="Proteomes" id="UP001148662">
    <property type="component" value="Unassembled WGS sequence"/>
</dbReference>
<gene>
    <name evidence="1" type="ORF">NM688_g5567</name>
</gene>
<evidence type="ECO:0000313" key="1">
    <source>
        <dbReference type="EMBL" id="KAJ3545936.1"/>
    </source>
</evidence>
<keyword evidence="2" id="KW-1185">Reference proteome</keyword>
<organism evidence="1 2">
    <name type="scientific">Phlebia brevispora</name>
    <dbReference type="NCBI Taxonomy" id="194682"/>
    <lineage>
        <taxon>Eukaryota</taxon>
        <taxon>Fungi</taxon>
        <taxon>Dikarya</taxon>
        <taxon>Basidiomycota</taxon>
        <taxon>Agaricomycotina</taxon>
        <taxon>Agaricomycetes</taxon>
        <taxon>Polyporales</taxon>
        <taxon>Meruliaceae</taxon>
        <taxon>Phlebia</taxon>
    </lineage>
</organism>
<accession>A0ACC1ST10</accession>
<comment type="caution">
    <text evidence="1">The sequence shown here is derived from an EMBL/GenBank/DDBJ whole genome shotgun (WGS) entry which is preliminary data.</text>
</comment>
<proteinExistence type="predicted"/>